<feature type="transmembrane region" description="Helical" evidence="1">
    <location>
        <begin position="109"/>
        <end position="127"/>
    </location>
</feature>
<keyword evidence="1" id="KW-1133">Transmembrane helix</keyword>
<reference evidence="4" key="1">
    <citation type="submission" date="2016-06" db="UniProtKB">
        <authorList>
            <consortium name="WormBaseParasite"/>
        </authorList>
    </citation>
    <scope>IDENTIFICATION</scope>
</reference>
<gene>
    <name evidence="2" type="ORF">GPUH_LOCUS3140</name>
</gene>
<keyword evidence="1" id="KW-0812">Transmembrane</keyword>
<name>A0A183D349_9BILA</name>
<evidence type="ECO:0000313" key="3">
    <source>
        <dbReference type="Proteomes" id="UP000271098"/>
    </source>
</evidence>
<dbReference type="EMBL" id="UYRT01005189">
    <property type="protein sequence ID" value="VDK38140.1"/>
    <property type="molecule type" value="Genomic_DNA"/>
</dbReference>
<sequence length="163" mass="19103">MLTKLIEVNYDIANSLSMIANMAVIVLLHCKKARKLLGPYRWIILIAAAIQFSSSFTTFLTPYRYHLFMSLAILLFCLLIVLEEFLYLRGVEITYDKNHYVLKRSTRKITIYEPFWTVMMFYFPQMISSLVTCFCTYSIHKELRKSATSERTKALQKQLTVAM</sequence>
<organism evidence="4">
    <name type="scientific">Gongylonema pulchrum</name>
    <dbReference type="NCBI Taxonomy" id="637853"/>
    <lineage>
        <taxon>Eukaryota</taxon>
        <taxon>Metazoa</taxon>
        <taxon>Ecdysozoa</taxon>
        <taxon>Nematoda</taxon>
        <taxon>Chromadorea</taxon>
        <taxon>Rhabditida</taxon>
        <taxon>Spirurina</taxon>
        <taxon>Spiruromorpha</taxon>
        <taxon>Spiruroidea</taxon>
        <taxon>Gongylonematidae</taxon>
        <taxon>Gongylonema</taxon>
    </lineage>
</organism>
<feature type="transmembrane region" description="Helical" evidence="1">
    <location>
        <begin position="12"/>
        <end position="30"/>
    </location>
</feature>
<feature type="transmembrane region" description="Helical" evidence="1">
    <location>
        <begin position="67"/>
        <end position="88"/>
    </location>
</feature>
<dbReference type="Proteomes" id="UP000271098">
    <property type="component" value="Unassembled WGS sequence"/>
</dbReference>
<dbReference type="AlphaFoldDB" id="A0A183D349"/>
<proteinExistence type="predicted"/>
<dbReference type="SUPFAM" id="SSF81321">
    <property type="entry name" value="Family A G protein-coupled receptor-like"/>
    <property type="match status" value="1"/>
</dbReference>
<feature type="transmembrane region" description="Helical" evidence="1">
    <location>
        <begin position="42"/>
        <end position="61"/>
    </location>
</feature>
<protein>
    <submittedName>
        <fullName evidence="4">G protein-coupled receptor</fullName>
    </submittedName>
</protein>
<evidence type="ECO:0000313" key="4">
    <source>
        <dbReference type="WBParaSite" id="GPUH_0000314501-mRNA-1"/>
    </source>
</evidence>
<dbReference type="WBParaSite" id="GPUH_0000314501-mRNA-1">
    <property type="protein sequence ID" value="GPUH_0000314501-mRNA-1"/>
    <property type="gene ID" value="GPUH_0000314501"/>
</dbReference>
<keyword evidence="1" id="KW-0472">Membrane</keyword>
<keyword evidence="3" id="KW-1185">Reference proteome</keyword>
<accession>A0A183D349</accession>
<evidence type="ECO:0000313" key="2">
    <source>
        <dbReference type="EMBL" id="VDK38140.1"/>
    </source>
</evidence>
<evidence type="ECO:0000256" key="1">
    <source>
        <dbReference type="SAM" id="Phobius"/>
    </source>
</evidence>
<reference evidence="2 3" key="2">
    <citation type="submission" date="2018-11" db="EMBL/GenBank/DDBJ databases">
        <authorList>
            <consortium name="Pathogen Informatics"/>
        </authorList>
    </citation>
    <scope>NUCLEOTIDE SEQUENCE [LARGE SCALE GENOMIC DNA]</scope>
</reference>